<dbReference type="Pfam" id="PF13458">
    <property type="entry name" value="Peripla_BP_6"/>
    <property type="match status" value="1"/>
</dbReference>
<evidence type="ECO:0000313" key="4">
    <source>
        <dbReference type="EMBL" id="MBM3225408.1"/>
    </source>
</evidence>
<dbReference type="SUPFAM" id="SSF53822">
    <property type="entry name" value="Periplasmic binding protein-like I"/>
    <property type="match status" value="1"/>
</dbReference>
<evidence type="ECO:0000256" key="2">
    <source>
        <dbReference type="ARBA" id="ARBA00022729"/>
    </source>
</evidence>
<evidence type="ECO:0000313" key="5">
    <source>
        <dbReference type="Proteomes" id="UP000712673"/>
    </source>
</evidence>
<keyword evidence="2" id="KW-0732">Signal</keyword>
<comment type="caution">
    <text evidence="4">The sequence shown here is derived from an EMBL/GenBank/DDBJ whole genome shotgun (WGS) entry which is preliminary data.</text>
</comment>
<dbReference type="PANTHER" id="PTHR30483:SF6">
    <property type="entry name" value="PERIPLASMIC BINDING PROTEIN OF ABC TRANSPORTER FOR NATURAL AMINO ACIDS"/>
    <property type="match status" value="1"/>
</dbReference>
<proteinExistence type="inferred from homology"/>
<dbReference type="EMBL" id="VGLS01000565">
    <property type="protein sequence ID" value="MBM3225408.1"/>
    <property type="molecule type" value="Genomic_DNA"/>
</dbReference>
<dbReference type="Proteomes" id="UP000712673">
    <property type="component" value="Unassembled WGS sequence"/>
</dbReference>
<gene>
    <name evidence="4" type="ORF">FJZ47_16615</name>
</gene>
<dbReference type="AlphaFoldDB" id="A0A937W1Z3"/>
<dbReference type="InterPro" id="IPR028082">
    <property type="entry name" value="Peripla_BP_I"/>
</dbReference>
<comment type="similarity">
    <text evidence="1">Belongs to the leucine-binding protein family.</text>
</comment>
<dbReference type="PANTHER" id="PTHR30483">
    <property type="entry name" value="LEUCINE-SPECIFIC-BINDING PROTEIN"/>
    <property type="match status" value="1"/>
</dbReference>
<sequence>MATLAYEEGRPSYRGELEQALKDKPQALALFSYPENGVTIMRQALELGFTGKFLLADGMKAPEVVQNVGAQYLQGTYGTTPGSREGGAKTRFTDAYTQRYGEKPPKPYIDNCYDAVVVLALAVQQAKSSAPQAIRDALRQVANAPGEAIEPGEFAKAFELIAKGVKINYRGASGEVDFDDRGDVVTPIEVWKIDAAGKLVTERLEDV</sequence>
<dbReference type="InterPro" id="IPR028081">
    <property type="entry name" value="Leu-bd"/>
</dbReference>
<protein>
    <recommendedName>
        <fullName evidence="3">Leucine-binding protein domain-containing protein</fullName>
    </recommendedName>
</protein>
<dbReference type="InterPro" id="IPR051010">
    <property type="entry name" value="BCAA_transport"/>
</dbReference>
<feature type="domain" description="Leucine-binding protein" evidence="3">
    <location>
        <begin position="5"/>
        <end position="142"/>
    </location>
</feature>
<evidence type="ECO:0000259" key="3">
    <source>
        <dbReference type="Pfam" id="PF13458"/>
    </source>
</evidence>
<organism evidence="4 5">
    <name type="scientific">Tectimicrobiota bacterium</name>
    <dbReference type="NCBI Taxonomy" id="2528274"/>
    <lineage>
        <taxon>Bacteria</taxon>
        <taxon>Pseudomonadati</taxon>
        <taxon>Nitrospinota/Tectimicrobiota group</taxon>
        <taxon>Candidatus Tectimicrobiota</taxon>
    </lineage>
</organism>
<name>A0A937W1Z3_UNCTE</name>
<reference evidence="4" key="1">
    <citation type="submission" date="2019-03" db="EMBL/GenBank/DDBJ databases">
        <title>Lake Tanganyika Metagenome-Assembled Genomes (MAGs).</title>
        <authorList>
            <person name="Tran P."/>
        </authorList>
    </citation>
    <scope>NUCLEOTIDE SEQUENCE</scope>
    <source>
        <strain evidence="4">K_DeepCast_65m_m2_066</strain>
    </source>
</reference>
<accession>A0A937W1Z3</accession>
<evidence type="ECO:0000256" key="1">
    <source>
        <dbReference type="ARBA" id="ARBA00010062"/>
    </source>
</evidence>
<dbReference type="Gene3D" id="3.40.50.2300">
    <property type="match status" value="2"/>
</dbReference>